<feature type="domain" description="Glycosyltransferase 2-like" evidence="1">
    <location>
        <begin position="7"/>
        <end position="102"/>
    </location>
</feature>
<accession>A0A4U1C0Q5</accession>
<organism evidence="2 3">
    <name type="scientific">Pedobacter cryophilus</name>
    <dbReference type="NCBI Taxonomy" id="2571271"/>
    <lineage>
        <taxon>Bacteria</taxon>
        <taxon>Pseudomonadati</taxon>
        <taxon>Bacteroidota</taxon>
        <taxon>Sphingobacteriia</taxon>
        <taxon>Sphingobacteriales</taxon>
        <taxon>Sphingobacteriaceae</taxon>
        <taxon>Pedobacter</taxon>
    </lineage>
</organism>
<gene>
    <name evidence="2" type="ORF">FA046_05770</name>
</gene>
<dbReference type="Gene3D" id="3.90.550.10">
    <property type="entry name" value="Spore Coat Polysaccharide Biosynthesis Protein SpsA, Chain A"/>
    <property type="match status" value="1"/>
</dbReference>
<dbReference type="GO" id="GO:0016758">
    <property type="term" value="F:hexosyltransferase activity"/>
    <property type="evidence" value="ECO:0007669"/>
    <property type="project" value="UniProtKB-ARBA"/>
</dbReference>
<name>A0A4U1C0Q5_9SPHI</name>
<dbReference type="RefSeq" id="WP_136825441.1">
    <property type="nucleotide sequence ID" value="NZ_SWBP01000002.1"/>
</dbReference>
<dbReference type="CDD" id="cd06433">
    <property type="entry name" value="GT_2_WfgS_like"/>
    <property type="match status" value="1"/>
</dbReference>
<reference evidence="2 3" key="1">
    <citation type="submission" date="2019-04" db="EMBL/GenBank/DDBJ databases">
        <title>Pedobacter sp. AR-3-17 sp. nov., isolated from Arctic soil.</title>
        <authorList>
            <person name="Dahal R.H."/>
            <person name="Kim D.-U."/>
        </authorList>
    </citation>
    <scope>NUCLEOTIDE SEQUENCE [LARGE SCALE GENOMIC DNA]</scope>
    <source>
        <strain evidence="2 3">AR-3-17</strain>
    </source>
</reference>
<evidence type="ECO:0000313" key="3">
    <source>
        <dbReference type="Proteomes" id="UP000308181"/>
    </source>
</evidence>
<dbReference type="InterPro" id="IPR029044">
    <property type="entry name" value="Nucleotide-diphossugar_trans"/>
</dbReference>
<evidence type="ECO:0000313" key="2">
    <source>
        <dbReference type="EMBL" id="TKB98625.1"/>
    </source>
</evidence>
<protein>
    <submittedName>
        <fullName evidence="2">Glycosyltransferase</fullName>
    </submittedName>
</protein>
<comment type="caution">
    <text evidence="2">The sequence shown here is derived from an EMBL/GenBank/DDBJ whole genome shotgun (WGS) entry which is preliminary data.</text>
</comment>
<dbReference type="OrthoDB" id="9788101at2"/>
<dbReference type="AlphaFoldDB" id="A0A4U1C0Q5"/>
<dbReference type="Pfam" id="PF00535">
    <property type="entry name" value="Glycos_transf_2"/>
    <property type="match status" value="1"/>
</dbReference>
<dbReference type="PANTHER" id="PTHR22916:SF67">
    <property type="entry name" value="COLANIC ACID BIOSYNTHESIS GLYCOSYL TRANSFERASE WCAE-RELATED"/>
    <property type="match status" value="1"/>
</dbReference>
<dbReference type="EMBL" id="SWBP01000002">
    <property type="protein sequence ID" value="TKB98625.1"/>
    <property type="molecule type" value="Genomic_DNA"/>
</dbReference>
<sequence>MDKVFFTIIIPTFNSSNTLKECLDSVFFQTFTNYEILIIDGLSTDKTILIANSYNDKRVKIISETDNGVYDAMNKGIELSQGDWLYFLGSDDSLYNSDVLGKIHKLCLLHPNNWIYGNVSINGNIPWAINKSVYDGEFNLQKIIERNICHQSVFYSKSLLTSIGNYNLKFKICADYDLNLRAYSFKKPIYINEILAEFNNGGISSYEKDEIFQNEYYSNLFKYFRNILYKSAFINIKEELRKYIFTKELHVCNKVKLYIFYFILSLKQKIKMHSFKRIAT</sequence>
<keyword evidence="3" id="KW-1185">Reference proteome</keyword>
<dbReference type="PANTHER" id="PTHR22916">
    <property type="entry name" value="GLYCOSYLTRANSFERASE"/>
    <property type="match status" value="1"/>
</dbReference>
<dbReference type="Proteomes" id="UP000308181">
    <property type="component" value="Unassembled WGS sequence"/>
</dbReference>
<dbReference type="InterPro" id="IPR001173">
    <property type="entry name" value="Glyco_trans_2-like"/>
</dbReference>
<keyword evidence="2" id="KW-0808">Transferase</keyword>
<evidence type="ECO:0000259" key="1">
    <source>
        <dbReference type="Pfam" id="PF00535"/>
    </source>
</evidence>
<proteinExistence type="predicted"/>
<dbReference type="SUPFAM" id="SSF53448">
    <property type="entry name" value="Nucleotide-diphospho-sugar transferases"/>
    <property type="match status" value="1"/>
</dbReference>